<accession>A0A821J2Y1</accession>
<dbReference type="AlphaFoldDB" id="A0A821J2Y1"/>
<comment type="caution">
    <text evidence="2">The sequence shown here is derived from an EMBL/GenBank/DDBJ whole genome shotgun (WGS) entry which is preliminary data.</text>
</comment>
<gene>
    <name evidence="2" type="ORF">TSG867_LOCUS33802</name>
</gene>
<proteinExistence type="predicted"/>
<reference evidence="2" key="1">
    <citation type="submission" date="2021-02" db="EMBL/GenBank/DDBJ databases">
        <authorList>
            <person name="Nowell W R."/>
        </authorList>
    </citation>
    <scope>NUCLEOTIDE SEQUENCE</scope>
</reference>
<feature type="non-terminal residue" evidence="2">
    <location>
        <position position="1"/>
    </location>
</feature>
<name>A0A821J2Y1_9BILA</name>
<dbReference type="Proteomes" id="UP000663862">
    <property type="component" value="Unassembled WGS sequence"/>
</dbReference>
<evidence type="ECO:0000313" key="3">
    <source>
        <dbReference type="Proteomes" id="UP000663862"/>
    </source>
</evidence>
<evidence type="ECO:0000256" key="1">
    <source>
        <dbReference type="SAM" id="MobiDB-lite"/>
    </source>
</evidence>
<organism evidence="2 3">
    <name type="scientific">Rotaria socialis</name>
    <dbReference type="NCBI Taxonomy" id="392032"/>
    <lineage>
        <taxon>Eukaryota</taxon>
        <taxon>Metazoa</taxon>
        <taxon>Spiralia</taxon>
        <taxon>Gnathifera</taxon>
        <taxon>Rotifera</taxon>
        <taxon>Eurotatoria</taxon>
        <taxon>Bdelloidea</taxon>
        <taxon>Philodinida</taxon>
        <taxon>Philodinidae</taxon>
        <taxon>Rotaria</taxon>
    </lineage>
</organism>
<sequence>SYYRPLLTKAYLTNPPTQPSITSNKTLSEAPTNRHDDQLDASRTSQSIESGFAPKATVKAKGR</sequence>
<dbReference type="EMBL" id="CAJOBQ010012259">
    <property type="protein sequence ID" value="CAF4713138.1"/>
    <property type="molecule type" value="Genomic_DNA"/>
</dbReference>
<evidence type="ECO:0000313" key="2">
    <source>
        <dbReference type="EMBL" id="CAF4713138.1"/>
    </source>
</evidence>
<feature type="compositionally biased region" description="Polar residues" evidence="1">
    <location>
        <begin position="19"/>
        <end position="31"/>
    </location>
</feature>
<protein>
    <submittedName>
        <fullName evidence="2">Uncharacterized protein</fullName>
    </submittedName>
</protein>
<feature type="region of interest" description="Disordered" evidence="1">
    <location>
        <begin position="1"/>
        <end position="63"/>
    </location>
</feature>